<evidence type="ECO:0000256" key="3">
    <source>
        <dbReference type="ARBA" id="ARBA00022692"/>
    </source>
</evidence>
<dbReference type="PANTHER" id="PTHR30093">
    <property type="entry name" value="GENERAL SECRETION PATHWAY PROTEIN G"/>
    <property type="match status" value="1"/>
</dbReference>
<protein>
    <submittedName>
        <fullName evidence="7">Prepilin-type N-terminal cleavage/methylation domain-containing protein</fullName>
    </submittedName>
</protein>
<evidence type="ECO:0000256" key="5">
    <source>
        <dbReference type="ARBA" id="ARBA00023136"/>
    </source>
</evidence>
<name>A0A9X2X5K6_9GAMM</name>
<dbReference type="InterPro" id="IPR012902">
    <property type="entry name" value="N_methyl_site"/>
</dbReference>
<dbReference type="EMBL" id="JAHXDE010000008">
    <property type="protein sequence ID" value="MCT8506841.1"/>
    <property type="molecule type" value="Genomic_DNA"/>
</dbReference>
<dbReference type="Proteomes" id="UP001145353">
    <property type="component" value="Unassembled WGS sequence"/>
</dbReference>
<comment type="caution">
    <text evidence="7">The sequence shown here is derived from an EMBL/GenBank/DDBJ whole genome shotgun (WGS) entry which is preliminary data.</text>
</comment>
<sequence>MHRARGFTLIELMIVLVIIGILAAIAIPSYTDYVRKAQRTDAQATLMKWAYEMERQYTQYNSYKAGETDELVPESEAYKFSYAALSANEFTLKATLKNSQDEEDCDWMTLDQAGQRGEPKGEDCW</sequence>
<reference evidence="7" key="1">
    <citation type="submission" date="2021-07" db="EMBL/GenBank/DDBJ databases">
        <authorList>
            <person name="Luelf R.H."/>
        </authorList>
    </citation>
    <scope>NUCLEOTIDE SEQUENCE</scope>
    <source>
        <strain evidence="7">TMW 2.2304</strain>
    </source>
</reference>
<dbReference type="RefSeq" id="WP_261508206.1">
    <property type="nucleotide sequence ID" value="NZ_JAHXCZ010000008.1"/>
</dbReference>
<evidence type="ECO:0000256" key="1">
    <source>
        <dbReference type="ARBA" id="ARBA00004167"/>
    </source>
</evidence>
<dbReference type="SUPFAM" id="SSF54523">
    <property type="entry name" value="Pili subunits"/>
    <property type="match status" value="1"/>
</dbReference>
<keyword evidence="8" id="KW-1185">Reference proteome</keyword>
<dbReference type="AlphaFoldDB" id="A0A9X2X5K6"/>
<keyword evidence="2" id="KW-0488">Methylation</keyword>
<dbReference type="Pfam" id="PF16732">
    <property type="entry name" value="ComP_DUS"/>
    <property type="match status" value="1"/>
</dbReference>
<comment type="subcellular location">
    <subcellularLocation>
        <location evidence="1">Membrane</location>
        <topology evidence="1">Single-pass membrane protein</topology>
    </subcellularLocation>
</comment>
<gene>
    <name evidence="7" type="ORF">KZO87_15790</name>
</gene>
<dbReference type="GO" id="GO:0015627">
    <property type="term" value="C:type II protein secretion system complex"/>
    <property type="evidence" value="ECO:0007669"/>
    <property type="project" value="InterPro"/>
</dbReference>
<evidence type="ECO:0000313" key="8">
    <source>
        <dbReference type="Proteomes" id="UP001145353"/>
    </source>
</evidence>
<dbReference type="InterPro" id="IPR002416">
    <property type="entry name" value="T2SS_protein-GspH"/>
</dbReference>
<keyword evidence="3 6" id="KW-0812">Transmembrane</keyword>
<accession>A0A9X2X5K6</accession>
<organism evidence="7 8">
    <name type="scientific">Chromohalobacter moromii</name>
    <dbReference type="NCBI Taxonomy" id="2860329"/>
    <lineage>
        <taxon>Bacteria</taxon>
        <taxon>Pseudomonadati</taxon>
        <taxon>Pseudomonadota</taxon>
        <taxon>Gammaproteobacteria</taxon>
        <taxon>Oceanospirillales</taxon>
        <taxon>Halomonadaceae</taxon>
        <taxon>Chromohalobacter</taxon>
    </lineage>
</organism>
<dbReference type="InterPro" id="IPR031982">
    <property type="entry name" value="PilE-like"/>
</dbReference>
<keyword evidence="5 6" id="KW-0472">Membrane</keyword>
<dbReference type="PRINTS" id="PR00885">
    <property type="entry name" value="BCTERIALGSPH"/>
</dbReference>
<dbReference type="GO" id="GO:0015628">
    <property type="term" value="P:protein secretion by the type II secretion system"/>
    <property type="evidence" value="ECO:0007669"/>
    <property type="project" value="InterPro"/>
</dbReference>
<dbReference type="PANTHER" id="PTHR30093:SF47">
    <property type="entry name" value="TYPE IV PILUS NON-CORE MINOR PILIN PILE"/>
    <property type="match status" value="1"/>
</dbReference>
<evidence type="ECO:0000313" key="7">
    <source>
        <dbReference type="EMBL" id="MCT8506841.1"/>
    </source>
</evidence>
<proteinExistence type="predicted"/>
<evidence type="ECO:0000256" key="4">
    <source>
        <dbReference type="ARBA" id="ARBA00022989"/>
    </source>
</evidence>
<reference evidence="7" key="2">
    <citation type="journal article" date="2022" name="Syst. Appl. Microbiol.">
        <title>Chromohalobacter moromii sp. nov., a moderately halophilic bacterium isolated from lupine-based moromi fermentation.</title>
        <authorList>
            <person name="Lulf R.H."/>
            <person name="Hilgarth M."/>
            <person name="Ehrmann M.A."/>
        </authorList>
    </citation>
    <scope>NUCLEOTIDE SEQUENCE</scope>
    <source>
        <strain evidence="7">TMW 2.2304</strain>
    </source>
</reference>
<dbReference type="Gene3D" id="3.30.700.10">
    <property type="entry name" value="Glycoprotein, Type 4 Pilin"/>
    <property type="match status" value="1"/>
</dbReference>
<evidence type="ECO:0000256" key="6">
    <source>
        <dbReference type="SAM" id="Phobius"/>
    </source>
</evidence>
<feature type="transmembrane region" description="Helical" evidence="6">
    <location>
        <begin position="12"/>
        <end position="30"/>
    </location>
</feature>
<dbReference type="GO" id="GO:0043683">
    <property type="term" value="P:type IV pilus assembly"/>
    <property type="evidence" value="ECO:0007669"/>
    <property type="project" value="InterPro"/>
</dbReference>
<evidence type="ECO:0000256" key="2">
    <source>
        <dbReference type="ARBA" id="ARBA00022481"/>
    </source>
</evidence>
<dbReference type="PROSITE" id="PS00409">
    <property type="entry name" value="PROKAR_NTER_METHYL"/>
    <property type="match status" value="1"/>
</dbReference>
<dbReference type="InterPro" id="IPR045584">
    <property type="entry name" value="Pilin-like"/>
</dbReference>
<keyword evidence="4 6" id="KW-1133">Transmembrane helix</keyword>
<dbReference type="Pfam" id="PF07963">
    <property type="entry name" value="N_methyl"/>
    <property type="match status" value="1"/>
</dbReference>
<dbReference type="NCBIfam" id="TIGR02532">
    <property type="entry name" value="IV_pilin_GFxxxE"/>
    <property type="match status" value="1"/>
</dbReference>
<dbReference type="GO" id="GO:0016020">
    <property type="term" value="C:membrane"/>
    <property type="evidence" value="ECO:0007669"/>
    <property type="project" value="UniProtKB-SubCell"/>
</dbReference>